<reference evidence="3" key="1">
    <citation type="submission" date="2018-02" db="EMBL/GenBank/DDBJ databases">
        <authorList>
            <person name="Hausmann B."/>
        </authorList>
    </citation>
    <scope>NUCLEOTIDE SEQUENCE [LARGE SCALE GENOMIC DNA]</scope>
    <source>
        <strain evidence="3">Peat soil MAG SbA5</strain>
    </source>
</reference>
<feature type="transmembrane region" description="Helical" evidence="1">
    <location>
        <begin position="385"/>
        <end position="409"/>
    </location>
</feature>
<dbReference type="OrthoDB" id="140980at2"/>
<keyword evidence="1" id="KW-1133">Transmembrane helix</keyword>
<protein>
    <submittedName>
        <fullName evidence="2">Quinol:cytochrome c oxidoreductase membrane protein 2</fullName>
    </submittedName>
</protein>
<sequence length="436" mass="49492">MANDSHASSHAKTLPAELGAPAFVDGWRNRALMTGVVFSVIALILAFLGQSQDHLGWDHFLRAWTLGTVITWGFAVGGLTLLMVQYCSGGKWGLLLRRPLEAMSRTLPLVFVYWVVIAIFMKRLYLWANYTSVSATAAGLKAGLITEIEAHCLNFKRPMLNPFAFLWVGLLCFAIWGLYAWRLNALALQRDAQGPETTPYWIKKFENVSGLGIVIYSATMTAAAIYWVMSIDVTWFSTVYGLLFLVEQGFQVLALGIIVALSLAKAEPFKTILRQTEQHDLGKLTFAFVMLNIYLNFGQFLIIWSGNLPNEINWYLDRIRGGWGVIITLDFLFHWLVPFTMLLSRDLKRNKRRLILVCQIMIFAVALNQFWLIEPSFKDAARNLHLSWGILEYIAVPVAMTAFWIAYFCTRLKTRPLVQVNDPHLKEILEPEHAHA</sequence>
<dbReference type="Proteomes" id="UP000239735">
    <property type="component" value="Unassembled WGS sequence"/>
</dbReference>
<feature type="transmembrane region" description="Helical" evidence="1">
    <location>
        <begin position="240"/>
        <end position="263"/>
    </location>
</feature>
<keyword evidence="1" id="KW-0472">Membrane</keyword>
<dbReference type="EMBL" id="OKRB01000086">
    <property type="protein sequence ID" value="SPE20972.1"/>
    <property type="molecule type" value="Genomic_DNA"/>
</dbReference>
<dbReference type="PANTHER" id="PTHR43044:SF1">
    <property type="entry name" value="QUINOL:CYTOCHROME C OXIDOREDUCTASE QUINONE-BINDING SUBUNIT 2"/>
    <property type="match status" value="1"/>
</dbReference>
<dbReference type="AlphaFoldDB" id="A0A2N9LCG1"/>
<feature type="transmembrane region" description="Helical" evidence="1">
    <location>
        <begin position="354"/>
        <end position="373"/>
    </location>
</feature>
<proteinExistence type="predicted"/>
<evidence type="ECO:0000313" key="2">
    <source>
        <dbReference type="EMBL" id="SPE20972.1"/>
    </source>
</evidence>
<feature type="transmembrane region" description="Helical" evidence="1">
    <location>
        <begin position="31"/>
        <end position="49"/>
    </location>
</feature>
<accession>A0A2N9LCG1</accession>
<organism evidence="2 3">
    <name type="scientific">Candidatus Sulfuritelmatomonas gaucii</name>
    <dbReference type="NCBI Taxonomy" id="2043161"/>
    <lineage>
        <taxon>Bacteria</taxon>
        <taxon>Pseudomonadati</taxon>
        <taxon>Acidobacteriota</taxon>
        <taxon>Terriglobia</taxon>
        <taxon>Terriglobales</taxon>
        <taxon>Acidobacteriaceae</taxon>
        <taxon>Candidatus Sulfuritelmatomonas</taxon>
    </lineage>
</organism>
<feature type="transmembrane region" description="Helical" evidence="1">
    <location>
        <begin position="284"/>
        <end position="303"/>
    </location>
</feature>
<feature type="transmembrane region" description="Helical" evidence="1">
    <location>
        <begin position="208"/>
        <end position="228"/>
    </location>
</feature>
<name>A0A2N9LCG1_9BACT</name>
<dbReference type="PANTHER" id="PTHR43044">
    <property type="match status" value="1"/>
</dbReference>
<feature type="transmembrane region" description="Helical" evidence="1">
    <location>
        <begin position="61"/>
        <end position="86"/>
    </location>
</feature>
<feature type="transmembrane region" description="Helical" evidence="1">
    <location>
        <begin position="323"/>
        <end position="342"/>
    </location>
</feature>
<gene>
    <name evidence="2" type="primary">actF</name>
    <name evidence="2" type="ORF">SBA5_30177</name>
</gene>
<evidence type="ECO:0000256" key="1">
    <source>
        <dbReference type="SAM" id="Phobius"/>
    </source>
</evidence>
<feature type="transmembrane region" description="Helical" evidence="1">
    <location>
        <begin position="107"/>
        <end position="125"/>
    </location>
</feature>
<keyword evidence="1" id="KW-0812">Transmembrane</keyword>
<evidence type="ECO:0000313" key="3">
    <source>
        <dbReference type="Proteomes" id="UP000239735"/>
    </source>
</evidence>
<feature type="transmembrane region" description="Helical" evidence="1">
    <location>
        <begin position="163"/>
        <end position="181"/>
    </location>
</feature>